<proteinExistence type="predicted"/>
<dbReference type="RefSeq" id="WP_263227341.1">
    <property type="nucleotide sequence ID" value="NZ_CP106793.1"/>
</dbReference>
<dbReference type="Proteomes" id="UP001061298">
    <property type="component" value="Chromosome"/>
</dbReference>
<evidence type="ECO:0000313" key="2">
    <source>
        <dbReference type="Proteomes" id="UP001061298"/>
    </source>
</evidence>
<dbReference type="EMBL" id="CP106793">
    <property type="protein sequence ID" value="UXY17445.1"/>
    <property type="molecule type" value="Genomic_DNA"/>
</dbReference>
<organism evidence="1 2">
    <name type="scientific">Streptomyces cynarae</name>
    <dbReference type="NCBI Taxonomy" id="2981134"/>
    <lineage>
        <taxon>Bacteria</taxon>
        <taxon>Bacillati</taxon>
        <taxon>Actinomycetota</taxon>
        <taxon>Actinomycetes</taxon>
        <taxon>Kitasatosporales</taxon>
        <taxon>Streptomycetaceae</taxon>
        <taxon>Streptomyces</taxon>
    </lineage>
</organism>
<keyword evidence="2" id="KW-1185">Reference proteome</keyword>
<accession>A0ABY6DSU1</accession>
<sequence>MSKSAPAGSRRRRPSEHLIVQLGLQLRRRGQGAWALRPGCVRGVQPERAGGLPGS</sequence>
<reference evidence="1" key="1">
    <citation type="submission" date="2022-10" db="EMBL/GenBank/DDBJ databases">
        <authorList>
            <person name="Mo P."/>
        </authorList>
    </citation>
    <scope>NUCLEOTIDE SEQUENCE</scope>
    <source>
        <strain evidence="1">HUAS 13-4</strain>
    </source>
</reference>
<gene>
    <name evidence="1" type="ORF">N8I84_00640</name>
</gene>
<protein>
    <submittedName>
        <fullName evidence="1">Uncharacterized protein</fullName>
    </submittedName>
</protein>
<name>A0ABY6DSU1_9ACTN</name>
<evidence type="ECO:0000313" key="1">
    <source>
        <dbReference type="EMBL" id="UXY17445.1"/>
    </source>
</evidence>